<comment type="caution">
    <text evidence="1">The sequence shown here is derived from an EMBL/GenBank/DDBJ whole genome shotgun (WGS) entry which is preliminary data.</text>
</comment>
<sequence length="43" mass="4754">MGGVARINLGQVLCSCVRCQLIVPDQYLCPVFCRVMPRGCVRV</sequence>
<keyword evidence="2" id="KW-1185">Reference proteome</keyword>
<proteinExistence type="predicted"/>
<dbReference type="AlphaFoldDB" id="A0AAX6HF03"/>
<organism evidence="1 2">
    <name type="scientific">Iris pallida</name>
    <name type="common">Sweet iris</name>
    <dbReference type="NCBI Taxonomy" id="29817"/>
    <lineage>
        <taxon>Eukaryota</taxon>
        <taxon>Viridiplantae</taxon>
        <taxon>Streptophyta</taxon>
        <taxon>Embryophyta</taxon>
        <taxon>Tracheophyta</taxon>
        <taxon>Spermatophyta</taxon>
        <taxon>Magnoliopsida</taxon>
        <taxon>Liliopsida</taxon>
        <taxon>Asparagales</taxon>
        <taxon>Iridaceae</taxon>
        <taxon>Iridoideae</taxon>
        <taxon>Irideae</taxon>
        <taxon>Iris</taxon>
    </lineage>
</organism>
<reference evidence="1" key="1">
    <citation type="journal article" date="2023" name="GigaByte">
        <title>Genome assembly of the bearded iris, Iris pallida Lam.</title>
        <authorList>
            <person name="Bruccoleri R.E."/>
            <person name="Oakeley E.J."/>
            <person name="Faust A.M.E."/>
            <person name="Altorfer M."/>
            <person name="Dessus-Babus S."/>
            <person name="Burckhardt D."/>
            <person name="Oertli M."/>
            <person name="Naumann U."/>
            <person name="Petersen F."/>
            <person name="Wong J."/>
        </authorList>
    </citation>
    <scope>NUCLEOTIDE SEQUENCE</scope>
    <source>
        <strain evidence="1">GSM-AAB239-AS_SAM_17_03QT</strain>
    </source>
</reference>
<gene>
    <name evidence="1" type="ORF">M6B38_315715</name>
</gene>
<evidence type="ECO:0000313" key="2">
    <source>
        <dbReference type="Proteomes" id="UP001140949"/>
    </source>
</evidence>
<name>A0AAX6HF03_IRIPA</name>
<evidence type="ECO:0000313" key="1">
    <source>
        <dbReference type="EMBL" id="KAJ6839151.1"/>
    </source>
</evidence>
<dbReference type="Proteomes" id="UP001140949">
    <property type="component" value="Unassembled WGS sequence"/>
</dbReference>
<protein>
    <submittedName>
        <fullName evidence="1">Uncharacterized protein</fullName>
    </submittedName>
</protein>
<dbReference type="EMBL" id="JANAVB010010198">
    <property type="protein sequence ID" value="KAJ6839151.1"/>
    <property type="molecule type" value="Genomic_DNA"/>
</dbReference>
<reference evidence="1" key="2">
    <citation type="submission" date="2023-04" db="EMBL/GenBank/DDBJ databases">
        <authorList>
            <person name="Bruccoleri R.E."/>
            <person name="Oakeley E.J."/>
            <person name="Faust A.-M."/>
            <person name="Dessus-Babus S."/>
            <person name="Altorfer M."/>
            <person name="Burckhardt D."/>
            <person name="Oertli M."/>
            <person name="Naumann U."/>
            <person name="Petersen F."/>
            <person name="Wong J."/>
        </authorList>
    </citation>
    <scope>NUCLEOTIDE SEQUENCE</scope>
    <source>
        <strain evidence="1">GSM-AAB239-AS_SAM_17_03QT</strain>
        <tissue evidence="1">Leaf</tissue>
    </source>
</reference>
<accession>A0AAX6HF03</accession>